<dbReference type="STRING" id="1515612.SKP52_13685"/>
<dbReference type="InterPro" id="IPR004291">
    <property type="entry name" value="Transposase_IS66_central"/>
</dbReference>
<dbReference type="PANTHER" id="PTHR33678:SF1">
    <property type="entry name" value="BLL1576 PROTEIN"/>
    <property type="match status" value="1"/>
</dbReference>
<proteinExistence type="predicted"/>
<feature type="domain" description="Transposase IS66 central" evidence="1">
    <location>
        <begin position="23"/>
        <end position="163"/>
    </location>
</feature>
<reference evidence="2 3" key="1">
    <citation type="journal article" date="2015" name="Int. J. Syst. Evol. Microbiol.">
        <title>Description of Sphingopyxis fribergensis sp. nov. - a soil bacterium with the ability to degrade styrene and phenylacetic acid.</title>
        <authorList>
            <person name="Oelschlagel M."/>
            <person name="Ruckert C."/>
            <person name="Kalinowski J."/>
            <person name="Schmidt G."/>
            <person name="Schlomann M."/>
            <person name="Tischler D."/>
        </authorList>
    </citation>
    <scope>NUCLEOTIDE SEQUENCE [LARGE SCALE GENOMIC DNA]</scope>
    <source>
        <strain evidence="2 3">Kp5.2</strain>
    </source>
</reference>
<keyword evidence="3" id="KW-1185">Reference proteome</keyword>
<dbReference type="Pfam" id="PF03050">
    <property type="entry name" value="DDE_Tnp_IS66"/>
    <property type="match status" value="1"/>
</dbReference>
<evidence type="ECO:0000259" key="1">
    <source>
        <dbReference type="Pfam" id="PF03050"/>
    </source>
</evidence>
<evidence type="ECO:0000313" key="3">
    <source>
        <dbReference type="Proteomes" id="UP000030907"/>
    </source>
</evidence>
<dbReference type="EMBL" id="CP009122">
    <property type="protein sequence ID" value="AJA09623.1"/>
    <property type="molecule type" value="Genomic_DNA"/>
</dbReference>
<dbReference type="InterPro" id="IPR052344">
    <property type="entry name" value="Transposase-related"/>
</dbReference>
<dbReference type="Proteomes" id="UP000030907">
    <property type="component" value="Chromosome"/>
</dbReference>
<dbReference type="KEGG" id="sphk:SKP52_13685"/>
<accession>A0A0A7PK89</accession>
<dbReference type="HOGENOM" id="CLU_023034_3_2_5"/>
<sequence length="164" mass="17781">MVCRSCGDSVAQAKAPAHVVPGGLPREALLADILVKKYADHLPLYRQAQMLARQGVTIDRATLAGWVGRAAGYLKPIVDRQKAELLKSDRLFVDETTAKVLAPSSGKTKTGYLWAMVRDDRPHGGVDPPAIVYSYMPGRGGMWAAKLLGEYHGILQVDGYEAYG</sequence>
<dbReference type="PANTHER" id="PTHR33678">
    <property type="entry name" value="BLL1576 PROTEIN"/>
    <property type="match status" value="1"/>
</dbReference>
<evidence type="ECO:0000313" key="2">
    <source>
        <dbReference type="EMBL" id="AJA09623.1"/>
    </source>
</evidence>
<protein>
    <submittedName>
        <fullName evidence="2">Putative transposase</fullName>
    </submittedName>
</protein>
<organism evidence="2 3">
    <name type="scientific">Sphingopyxis fribergensis</name>
    <dbReference type="NCBI Taxonomy" id="1515612"/>
    <lineage>
        <taxon>Bacteria</taxon>
        <taxon>Pseudomonadati</taxon>
        <taxon>Pseudomonadota</taxon>
        <taxon>Alphaproteobacteria</taxon>
        <taxon>Sphingomonadales</taxon>
        <taxon>Sphingomonadaceae</taxon>
        <taxon>Sphingopyxis</taxon>
    </lineage>
</organism>
<dbReference type="AlphaFoldDB" id="A0A0A7PK89"/>
<gene>
    <name evidence="2" type="ORF">SKP52_13685</name>
</gene>
<name>A0A0A7PK89_9SPHN</name>